<dbReference type="InterPro" id="IPR036512">
    <property type="entry name" value="PSII_PsbZ_sf"/>
</dbReference>
<dbReference type="AlphaFoldDB" id="A0A0G3VPU3"/>
<geneLocation type="chloroplast" evidence="18"/>
<keyword evidence="5 18" id="KW-0150">Chloroplast</keyword>
<reference evidence="18" key="1">
    <citation type="journal article" date="2015" name="J. Eukaryot. Microbiol.">
        <title>Chloroplast Genome Evolution in the Euglenaceae.</title>
        <authorList>
            <person name="Bennett M.S."/>
            <person name="Triemer R.E."/>
        </authorList>
    </citation>
    <scope>NUCLEOTIDE SEQUENCE</scope>
    <source>
        <strain evidence="18">UTEX 1327</strain>
    </source>
</reference>
<feature type="transmembrane region" description="Helical" evidence="17">
    <location>
        <begin position="39"/>
        <end position="62"/>
    </location>
</feature>
<accession>A0A0G3VPU3</accession>
<dbReference type="GO" id="GO:0015979">
    <property type="term" value="P:photosynthesis"/>
    <property type="evidence" value="ECO:0007669"/>
    <property type="project" value="UniProtKB-UniRule"/>
</dbReference>
<evidence type="ECO:0000256" key="8">
    <source>
        <dbReference type="ARBA" id="ARBA00022692"/>
    </source>
</evidence>
<dbReference type="RefSeq" id="YP_009145505.1">
    <property type="nucleotide sequence ID" value="NC_027288.1"/>
</dbReference>
<dbReference type="NCBIfam" id="TIGR03043">
    <property type="entry name" value="PS_II_psbZ"/>
    <property type="match status" value="1"/>
</dbReference>
<comment type="function">
    <text evidence="16">Controls the interaction of photosystem II (PSII) cores with the light-harvesting antenna, regulates electron flow through the 2 photosystem reaction centers. PSII is a light-driven water plastoquinone oxidoreductase, using light energy to abstract electrons from H(2)O, generating a proton gradient subsequently used for ATP formation.</text>
</comment>
<evidence type="ECO:0000256" key="16">
    <source>
        <dbReference type="RuleBase" id="RU003472"/>
    </source>
</evidence>
<evidence type="ECO:0000256" key="2">
    <source>
        <dbReference type="ARBA" id="ARBA00008367"/>
    </source>
</evidence>
<dbReference type="GO" id="GO:0042549">
    <property type="term" value="P:photosystem II stabilization"/>
    <property type="evidence" value="ECO:0007669"/>
    <property type="project" value="InterPro"/>
</dbReference>
<keyword evidence="4 15" id="KW-0674">Reaction center</keyword>
<dbReference type="Pfam" id="PF01737">
    <property type="entry name" value="Ycf9"/>
    <property type="match status" value="1"/>
</dbReference>
<protein>
    <recommendedName>
        <fullName evidence="3 15">Photosystem II reaction center protein Z</fullName>
        <shortName evidence="15">PSII-Z</shortName>
    </recommendedName>
</protein>
<dbReference type="HAMAP" id="MF_00644">
    <property type="entry name" value="PSII_PsbZ"/>
    <property type="match status" value="1"/>
</dbReference>
<evidence type="ECO:0000256" key="15">
    <source>
        <dbReference type="HAMAP-Rule" id="MF_00644"/>
    </source>
</evidence>
<keyword evidence="11 15" id="KW-0472">Membrane</keyword>
<evidence type="ECO:0000313" key="18">
    <source>
        <dbReference type="EMBL" id="AKL82418.1"/>
    </source>
</evidence>
<evidence type="ECO:0000256" key="9">
    <source>
        <dbReference type="ARBA" id="ARBA00022989"/>
    </source>
</evidence>
<evidence type="ECO:0000256" key="11">
    <source>
        <dbReference type="ARBA" id="ARBA00023136"/>
    </source>
</evidence>
<evidence type="ECO:0000256" key="3">
    <source>
        <dbReference type="ARBA" id="ARBA00021665"/>
    </source>
</evidence>
<evidence type="ECO:0000256" key="13">
    <source>
        <dbReference type="ARBA" id="ARBA00037496"/>
    </source>
</evidence>
<keyword evidence="8 15" id="KW-0812">Transmembrane</keyword>
<keyword evidence="10 15" id="KW-0793">Thylakoid</keyword>
<evidence type="ECO:0000256" key="7">
    <source>
        <dbReference type="ARBA" id="ARBA00022640"/>
    </source>
</evidence>
<comment type="subcellular location">
    <subcellularLocation>
        <location evidence="1">Membrane</location>
        <topology evidence="1">Multi-pass membrane protein</topology>
    </subcellularLocation>
    <subcellularLocation>
        <location evidence="15">Plastid</location>
        <location evidence="15">Chloroplast thylakoid membrane</location>
        <topology evidence="15">Multi-pass membrane protein</topology>
    </subcellularLocation>
</comment>
<evidence type="ECO:0000256" key="14">
    <source>
        <dbReference type="ARBA" id="ARBA00038734"/>
    </source>
</evidence>
<proteinExistence type="inferred from homology"/>
<sequence length="63" mass="6885">MLLFTLQASVLALIVLSFLLVIGVPVTFASPNGWNENKSFIFLGTTVWTLLVLVIGGLNYFVI</sequence>
<keyword evidence="6 15" id="KW-0602">Photosynthesis</keyword>
<keyword evidence="7 18" id="KW-0934">Plastid</keyword>
<dbReference type="Gene3D" id="1.10.287.740">
    <property type="entry name" value="Photosystem II PsbZ, reaction centre"/>
    <property type="match status" value="1"/>
</dbReference>
<dbReference type="SUPFAM" id="SSF161055">
    <property type="entry name" value="PsbZ-like"/>
    <property type="match status" value="1"/>
</dbReference>
<dbReference type="EMBL" id="KP686077">
    <property type="protein sequence ID" value="AKL82418.1"/>
    <property type="molecule type" value="Genomic_DNA"/>
</dbReference>
<evidence type="ECO:0000256" key="4">
    <source>
        <dbReference type="ARBA" id="ARBA00022469"/>
    </source>
</evidence>
<keyword evidence="9 15" id="KW-1133">Transmembrane helix</keyword>
<name>A0A0G3VPU3_9EUGL</name>
<dbReference type="PANTHER" id="PTHR34971:SF2">
    <property type="entry name" value="PHOTOSYSTEM II REACTION CENTER PROTEIN Z"/>
    <property type="match status" value="1"/>
</dbReference>
<evidence type="ECO:0000256" key="12">
    <source>
        <dbReference type="ARBA" id="ARBA00023276"/>
    </source>
</evidence>
<gene>
    <name evidence="15 18" type="primary">psbZ</name>
</gene>
<comment type="subunit">
    <text evidence="14 15">PSII is composed of 1 copy each of membrane proteins PsbA, PsbB, PsbC, PsbD, PsbE, PsbF, PsbH, PsbI, PsbJ, PsbK, PsbL, PsbM, PsbT, PsbY, PsbZ, Psb30/Ycf12, at least 3 peripheral proteins of the oxygen-evolving complex and a large number of cofactors. It forms dimeric complexes.</text>
</comment>
<organism evidence="18">
    <name type="scientific">Trachelomonas volvocina</name>
    <dbReference type="NCBI Taxonomy" id="103340"/>
    <lineage>
        <taxon>Eukaryota</taxon>
        <taxon>Discoba</taxon>
        <taxon>Euglenozoa</taxon>
        <taxon>Euglenida</taxon>
        <taxon>Spirocuta</taxon>
        <taxon>Euglenophyceae</taxon>
        <taxon>Euglenales</taxon>
        <taxon>Euglenaceae</taxon>
        <taxon>Trachelomonas</taxon>
    </lineage>
</organism>
<evidence type="ECO:0000256" key="17">
    <source>
        <dbReference type="SAM" id="Phobius"/>
    </source>
</evidence>
<evidence type="ECO:0000256" key="10">
    <source>
        <dbReference type="ARBA" id="ARBA00023078"/>
    </source>
</evidence>
<comment type="similarity">
    <text evidence="2 15 16">Belongs to the PsbZ family.</text>
</comment>
<dbReference type="GO" id="GO:0009539">
    <property type="term" value="C:photosystem II reaction center"/>
    <property type="evidence" value="ECO:0007669"/>
    <property type="project" value="InterPro"/>
</dbReference>
<keyword evidence="12 15" id="KW-0604">Photosystem II</keyword>
<dbReference type="InterPro" id="IPR002644">
    <property type="entry name" value="PSII_PsbZ"/>
</dbReference>
<dbReference type="GeneID" id="24571440"/>
<evidence type="ECO:0000256" key="6">
    <source>
        <dbReference type="ARBA" id="ARBA00022531"/>
    </source>
</evidence>
<dbReference type="GO" id="GO:0009535">
    <property type="term" value="C:chloroplast thylakoid membrane"/>
    <property type="evidence" value="ECO:0007669"/>
    <property type="project" value="UniProtKB-SubCell"/>
</dbReference>
<dbReference type="PANTHER" id="PTHR34971">
    <property type="entry name" value="PHOTOSYSTEM II REACTION CENTER PROTEIN Z"/>
    <property type="match status" value="1"/>
</dbReference>
<evidence type="ECO:0000256" key="5">
    <source>
        <dbReference type="ARBA" id="ARBA00022528"/>
    </source>
</evidence>
<comment type="function">
    <text evidence="13 15">May control the interaction of photosystem II (PSII) cores with the light-harvesting antenna, regulates electron flow through the 2 photosystem reaction centers. PSII is a light-driven water plastoquinone oxidoreductase, using light energy to abstract electrons from H(2)O, generating a proton gradient subsequently used for ATP formation.</text>
</comment>
<evidence type="ECO:0000256" key="1">
    <source>
        <dbReference type="ARBA" id="ARBA00004141"/>
    </source>
</evidence>